<evidence type="ECO:0000313" key="8">
    <source>
        <dbReference type="EMBL" id="CAL1526496.1"/>
    </source>
</evidence>
<name>A0AAV2GZ24_LYMST</name>
<feature type="signal peptide" evidence="6">
    <location>
        <begin position="1"/>
        <end position="20"/>
    </location>
</feature>
<evidence type="ECO:0000256" key="2">
    <source>
        <dbReference type="ARBA" id="ARBA00022729"/>
    </source>
</evidence>
<dbReference type="SMART" id="SM00494">
    <property type="entry name" value="ChtBD2"/>
    <property type="match status" value="2"/>
</dbReference>
<dbReference type="InterPro" id="IPR002557">
    <property type="entry name" value="Chitin-bd_dom"/>
</dbReference>
<proteinExistence type="predicted"/>
<dbReference type="PROSITE" id="PS50940">
    <property type="entry name" value="CHIT_BIND_II"/>
    <property type="match status" value="2"/>
</dbReference>
<dbReference type="Pfam" id="PF01607">
    <property type="entry name" value="CBM_14"/>
    <property type="match status" value="1"/>
</dbReference>
<keyword evidence="4" id="KW-1015">Disulfide bond</keyword>
<evidence type="ECO:0000313" key="9">
    <source>
        <dbReference type="Proteomes" id="UP001497497"/>
    </source>
</evidence>
<keyword evidence="3" id="KW-0677">Repeat</keyword>
<dbReference type="GO" id="GO:0008061">
    <property type="term" value="F:chitin binding"/>
    <property type="evidence" value="ECO:0007669"/>
    <property type="project" value="UniProtKB-KW"/>
</dbReference>
<keyword evidence="9" id="KW-1185">Reference proteome</keyword>
<evidence type="ECO:0000256" key="5">
    <source>
        <dbReference type="ARBA" id="ARBA00023180"/>
    </source>
</evidence>
<protein>
    <recommendedName>
        <fullName evidence="7">Chitin-binding type-2 domain-containing protein</fullName>
    </recommendedName>
</protein>
<evidence type="ECO:0000256" key="6">
    <source>
        <dbReference type="SAM" id="SignalP"/>
    </source>
</evidence>
<comment type="caution">
    <text evidence="8">The sequence shown here is derived from an EMBL/GenBank/DDBJ whole genome shotgun (WGS) entry which is preliminary data.</text>
</comment>
<dbReference type="Gene3D" id="2.170.140.10">
    <property type="entry name" value="Chitin binding domain"/>
    <property type="match status" value="1"/>
</dbReference>
<evidence type="ECO:0000259" key="7">
    <source>
        <dbReference type="PROSITE" id="PS50940"/>
    </source>
</evidence>
<dbReference type="PANTHER" id="PTHR23301:SF0">
    <property type="entry name" value="CHITIN-BINDING TYPE-2 DOMAIN-CONTAINING PROTEIN-RELATED"/>
    <property type="match status" value="1"/>
</dbReference>
<organism evidence="8 9">
    <name type="scientific">Lymnaea stagnalis</name>
    <name type="common">Great pond snail</name>
    <name type="synonym">Helix stagnalis</name>
    <dbReference type="NCBI Taxonomy" id="6523"/>
    <lineage>
        <taxon>Eukaryota</taxon>
        <taxon>Metazoa</taxon>
        <taxon>Spiralia</taxon>
        <taxon>Lophotrochozoa</taxon>
        <taxon>Mollusca</taxon>
        <taxon>Gastropoda</taxon>
        <taxon>Heterobranchia</taxon>
        <taxon>Euthyneura</taxon>
        <taxon>Panpulmonata</taxon>
        <taxon>Hygrophila</taxon>
        <taxon>Lymnaeoidea</taxon>
        <taxon>Lymnaeidae</taxon>
        <taxon>Lymnaea</taxon>
    </lineage>
</organism>
<dbReference type="EMBL" id="CAXITT010000006">
    <property type="protein sequence ID" value="CAL1526496.1"/>
    <property type="molecule type" value="Genomic_DNA"/>
</dbReference>
<accession>A0AAV2GZ24</accession>
<dbReference type="PANTHER" id="PTHR23301">
    <property type="entry name" value="CHITIN BINDING PERITROPHIN-A"/>
    <property type="match status" value="1"/>
</dbReference>
<feature type="domain" description="Chitin-binding type-2" evidence="7">
    <location>
        <begin position="99"/>
        <end position="167"/>
    </location>
</feature>
<keyword evidence="5" id="KW-0325">Glycoprotein</keyword>
<gene>
    <name evidence="8" type="ORF">GSLYS_00000673001</name>
</gene>
<keyword evidence="2 6" id="KW-0732">Signal</keyword>
<dbReference type="InterPro" id="IPR036508">
    <property type="entry name" value="Chitin-bd_dom_sf"/>
</dbReference>
<evidence type="ECO:0000256" key="1">
    <source>
        <dbReference type="ARBA" id="ARBA00022669"/>
    </source>
</evidence>
<keyword evidence="1" id="KW-0147">Chitin-binding</keyword>
<feature type="chain" id="PRO_5043359905" description="Chitin-binding type-2 domain-containing protein" evidence="6">
    <location>
        <begin position="21"/>
        <end position="223"/>
    </location>
</feature>
<sequence length="223" mass="24503">MASLINQLAVLLTVVAVSSAQQLTTGLARPTNSRNFNCPQENGQFENRDDCTTYWECQGNQPTLRECHPQLIFNPATGYCDWPLNTGNPGCARNSRYAQTICQENTGGNPGEAFLRPHPGFCNVFYTCSSFFVHTPCTVCPAGTYFPEGATQCISYGEQDVSSLCSQAGKRFVEAADSMVVRLECWPFGNNYANPNQAFADQLKSGFRNTVRPFQPTLPNRGG</sequence>
<reference evidence="8 9" key="1">
    <citation type="submission" date="2024-04" db="EMBL/GenBank/DDBJ databases">
        <authorList>
            <consortium name="Genoscope - CEA"/>
            <person name="William W."/>
        </authorList>
    </citation>
    <scope>NUCLEOTIDE SEQUENCE [LARGE SCALE GENOMIC DNA]</scope>
</reference>
<feature type="domain" description="Chitin-binding type-2" evidence="7">
    <location>
        <begin position="35"/>
        <end position="93"/>
    </location>
</feature>
<dbReference type="SUPFAM" id="SSF57625">
    <property type="entry name" value="Invertebrate chitin-binding proteins"/>
    <property type="match status" value="1"/>
</dbReference>
<evidence type="ECO:0000256" key="3">
    <source>
        <dbReference type="ARBA" id="ARBA00022737"/>
    </source>
</evidence>
<dbReference type="InterPro" id="IPR051940">
    <property type="entry name" value="Chitin_bind-dev_reg"/>
</dbReference>
<dbReference type="Proteomes" id="UP001497497">
    <property type="component" value="Unassembled WGS sequence"/>
</dbReference>
<evidence type="ECO:0000256" key="4">
    <source>
        <dbReference type="ARBA" id="ARBA00023157"/>
    </source>
</evidence>
<dbReference type="AlphaFoldDB" id="A0AAV2GZ24"/>
<dbReference type="GO" id="GO:0005576">
    <property type="term" value="C:extracellular region"/>
    <property type="evidence" value="ECO:0007669"/>
    <property type="project" value="InterPro"/>
</dbReference>